<feature type="transmembrane region" description="Helical" evidence="1">
    <location>
        <begin position="71"/>
        <end position="93"/>
    </location>
</feature>
<reference evidence="2 3" key="1">
    <citation type="submission" date="2017-07" db="EMBL/GenBank/DDBJ databases">
        <title>Sandarakinorhabdus cyanobacteriorum sp. nov., a novel bacterium isolated from cyanobacterial aggregates in a eutrophic lake.</title>
        <authorList>
            <person name="Cai H."/>
        </authorList>
    </citation>
    <scope>NUCLEOTIDE SEQUENCE [LARGE SCALE GENOMIC DNA]</scope>
    <source>
        <strain evidence="2 3">TH057</strain>
    </source>
</reference>
<keyword evidence="1" id="KW-1133">Transmembrane helix</keyword>
<keyword evidence="1" id="KW-0472">Membrane</keyword>
<accession>A0A255Y8V7</accession>
<dbReference type="Proteomes" id="UP000216991">
    <property type="component" value="Unassembled WGS sequence"/>
</dbReference>
<dbReference type="EMBL" id="NOXT01000121">
    <property type="protein sequence ID" value="OYQ25669.1"/>
    <property type="molecule type" value="Genomic_DNA"/>
</dbReference>
<evidence type="ECO:0000313" key="2">
    <source>
        <dbReference type="EMBL" id="OYQ25669.1"/>
    </source>
</evidence>
<evidence type="ECO:0000256" key="1">
    <source>
        <dbReference type="SAM" id="Phobius"/>
    </source>
</evidence>
<name>A0A255Y8V7_9SPHN</name>
<dbReference type="OrthoDB" id="7596100at2"/>
<feature type="transmembrane region" description="Helical" evidence="1">
    <location>
        <begin position="100"/>
        <end position="119"/>
    </location>
</feature>
<proteinExistence type="predicted"/>
<gene>
    <name evidence="2" type="ORF">CHU93_13130</name>
</gene>
<evidence type="ECO:0000313" key="3">
    <source>
        <dbReference type="Proteomes" id="UP000216991"/>
    </source>
</evidence>
<keyword evidence="1" id="KW-0812">Transmembrane</keyword>
<comment type="caution">
    <text evidence="2">The sequence shown here is derived from an EMBL/GenBank/DDBJ whole genome shotgun (WGS) entry which is preliminary data.</text>
</comment>
<keyword evidence="3" id="KW-1185">Reference proteome</keyword>
<dbReference type="AlphaFoldDB" id="A0A255Y8V7"/>
<dbReference type="RefSeq" id="WP_094474627.1">
    <property type="nucleotide sequence ID" value="NZ_NOXT01000121.1"/>
</dbReference>
<organism evidence="2 3">
    <name type="scientific">Sandarakinorhabdus cyanobacteriorum</name>
    <dbReference type="NCBI Taxonomy" id="1981098"/>
    <lineage>
        <taxon>Bacteria</taxon>
        <taxon>Pseudomonadati</taxon>
        <taxon>Pseudomonadota</taxon>
        <taxon>Alphaproteobacteria</taxon>
        <taxon>Sphingomonadales</taxon>
        <taxon>Sphingosinicellaceae</taxon>
        <taxon>Sandarakinorhabdus</taxon>
    </lineage>
</organism>
<protein>
    <submittedName>
        <fullName evidence="2">Uncharacterized protein</fullName>
    </submittedName>
</protein>
<feature type="transmembrane region" description="Helical" evidence="1">
    <location>
        <begin position="32"/>
        <end position="51"/>
    </location>
</feature>
<feature type="transmembrane region" description="Helical" evidence="1">
    <location>
        <begin position="131"/>
        <end position="150"/>
    </location>
</feature>
<sequence length="154" mass="16721">MGAARRPSSLALGELPRYAIGMPHPRPSVPDALLRLWLAAEIAMAGLYAWLAHAMRDWPADLPGPQRLQSVAITEFMYLFVFVPAAIVVAMRWKATRDRWLAGLALFYGLASAASFAAWAQADTAGMMRALFWADAAISLTGVPVAARALRLRG</sequence>